<dbReference type="AlphaFoldDB" id="A0A7J6C2L8"/>
<protein>
    <submittedName>
        <fullName evidence="1">Uncharacterized protein</fullName>
    </submittedName>
</protein>
<gene>
    <name evidence="1" type="ORF">G5714_017959</name>
</gene>
<comment type="caution">
    <text evidence="1">The sequence shown here is derived from an EMBL/GenBank/DDBJ whole genome shotgun (WGS) entry which is preliminary data.</text>
</comment>
<name>A0A7J6C2L8_9TELE</name>
<proteinExistence type="predicted"/>
<accession>A0A7J6C2L8</accession>
<reference evidence="1 2" key="1">
    <citation type="submission" date="2020-04" db="EMBL/GenBank/DDBJ databases">
        <title>Chromosome-level genome assembly of a cyprinid fish Onychostoma macrolepis by integration of Nanopore Sequencing, Bionano and Hi-C technology.</title>
        <authorList>
            <person name="Wang D."/>
        </authorList>
    </citation>
    <scope>NUCLEOTIDE SEQUENCE [LARGE SCALE GENOMIC DNA]</scope>
    <source>
        <strain evidence="1">SWU-2019</strain>
        <tissue evidence="1">Muscle</tissue>
    </source>
</reference>
<keyword evidence="2" id="KW-1185">Reference proteome</keyword>
<organism evidence="1 2">
    <name type="scientific">Onychostoma macrolepis</name>
    <dbReference type="NCBI Taxonomy" id="369639"/>
    <lineage>
        <taxon>Eukaryota</taxon>
        <taxon>Metazoa</taxon>
        <taxon>Chordata</taxon>
        <taxon>Craniata</taxon>
        <taxon>Vertebrata</taxon>
        <taxon>Euteleostomi</taxon>
        <taxon>Actinopterygii</taxon>
        <taxon>Neopterygii</taxon>
        <taxon>Teleostei</taxon>
        <taxon>Ostariophysi</taxon>
        <taxon>Cypriniformes</taxon>
        <taxon>Cyprinidae</taxon>
        <taxon>Acrossocheilinae</taxon>
        <taxon>Onychostoma</taxon>
    </lineage>
</organism>
<sequence>MWYSIMLRISALIKLTTTDFNELTSELAVNLGGNAYMVTYNGVEVSEEKALKASVFLPPRFSSFTSCLRIVGQGGDDVGQLLVVQAGCQVSTCVTVSLFLSLPLLVVGCFGLKGVHHCALPSFQVVLVSWQGWMSVECLRHTDTLGETPERERQKASALGYLYGERPCRPCKV</sequence>
<dbReference type="EMBL" id="JAAMOB010000018">
    <property type="protein sequence ID" value="KAF4101527.1"/>
    <property type="molecule type" value="Genomic_DNA"/>
</dbReference>
<evidence type="ECO:0000313" key="2">
    <source>
        <dbReference type="Proteomes" id="UP000579812"/>
    </source>
</evidence>
<dbReference type="Proteomes" id="UP000579812">
    <property type="component" value="Unassembled WGS sequence"/>
</dbReference>
<evidence type="ECO:0000313" key="1">
    <source>
        <dbReference type="EMBL" id="KAF4101527.1"/>
    </source>
</evidence>